<dbReference type="Gene3D" id="3.90.640.20">
    <property type="entry name" value="Heat-shock cognate protein, ATPase"/>
    <property type="match status" value="1"/>
</dbReference>
<protein>
    <recommendedName>
        <fullName evidence="4">NodB homology domain-containing protein</fullName>
    </recommendedName>
</protein>
<keyword evidence="1" id="KW-0479">Metal-binding</keyword>
<dbReference type="PROSITE" id="PS51677">
    <property type="entry name" value="NODB"/>
    <property type="match status" value="1"/>
</dbReference>
<keyword evidence="2" id="KW-0378">Hydrolase</keyword>
<keyword evidence="3" id="KW-0472">Membrane</keyword>
<dbReference type="InterPro" id="IPR002509">
    <property type="entry name" value="NODB_dom"/>
</dbReference>
<evidence type="ECO:0000313" key="5">
    <source>
        <dbReference type="EMBL" id="PWI26569.1"/>
    </source>
</evidence>
<dbReference type="Gene3D" id="3.20.20.370">
    <property type="entry name" value="Glycoside hydrolase/deacetylase"/>
    <property type="match status" value="1"/>
</dbReference>
<keyword evidence="3" id="KW-0812">Transmembrane</keyword>
<dbReference type="InterPro" id="IPR050248">
    <property type="entry name" value="Polysacc_deacetylase_ArnD"/>
</dbReference>
<dbReference type="EMBL" id="QFVR01000002">
    <property type="protein sequence ID" value="PWI26569.1"/>
    <property type="molecule type" value="Genomic_DNA"/>
</dbReference>
<evidence type="ECO:0000256" key="3">
    <source>
        <dbReference type="SAM" id="Phobius"/>
    </source>
</evidence>
<dbReference type="PANTHER" id="PTHR10587">
    <property type="entry name" value="GLYCOSYL TRANSFERASE-RELATED"/>
    <property type="match status" value="1"/>
</dbReference>
<keyword evidence="3" id="KW-1133">Transmembrane helix</keyword>
<proteinExistence type="predicted"/>
<feature type="domain" description="NodB homology" evidence="4">
    <location>
        <begin position="307"/>
        <end position="481"/>
    </location>
</feature>
<organism evidence="5 6">
    <name type="scientific">Kurthia sibirica</name>
    <dbReference type="NCBI Taxonomy" id="202750"/>
    <lineage>
        <taxon>Bacteria</taxon>
        <taxon>Bacillati</taxon>
        <taxon>Bacillota</taxon>
        <taxon>Bacilli</taxon>
        <taxon>Bacillales</taxon>
        <taxon>Caryophanaceae</taxon>
        <taxon>Kurthia</taxon>
    </lineage>
</organism>
<gene>
    <name evidence="5" type="ORF">DEX24_02050</name>
</gene>
<accession>A0A2U3APX2</accession>
<sequence>MVGLNYYCSKGVFQLNHKSSMKRKMIIDISLICLFLSLIAFIYLYISSTHKKELENASASKDHLIIKETEDTFYKHAELSYKTDDLSYKIQYPKTSSKKLNTDIQKAINNMKQTYIDTHSKDSSLSIDYDVYKNEKTYSFVLSQKVKEGIVFTEKNFLNFTFDTENDVNLSLKDIIPTNKELKYAQLLINKKLQQQDASKKYFKEQHKELQIDTDSRHFNNFALDQQRIIFYFNTGDFTRPYNGTAKVIIERTELNQVLATATKKEQPIKKTTAIVAKKSNTASKKEQPIKKGTATAAKKTATKKQKVVALTFDDGPNTTSTVKILSILKKHNAKATFFIVGNQAKANPSIVKKIAAEQHELGNHTFAHPDLKKLSTKNIQLQISSTNKYIKAASGQNPTVFRPPYGSTNASINKIAQLPAVLWDVDTLDWQHRNPNKTFNNIKKNTRNHSIILMHDIHMTTADALDRSMTYLEKQGYSFVTVSQLRKIKAASSK</sequence>
<comment type="caution">
    <text evidence="5">The sequence shown here is derived from an EMBL/GenBank/DDBJ whole genome shotgun (WGS) entry which is preliminary data.</text>
</comment>
<dbReference type="OrthoDB" id="9812065at2"/>
<dbReference type="PANTHER" id="PTHR10587:SF133">
    <property type="entry name" value="CHITIN DEACETYLASE 1-RELATED"/>
    <property type="match status" value="1"/>
</dbReference>
<dbReference type="GO" id="GO:0016020">
    <property type="term" value="C:membrane"/>
    <property type="evidence" value="ECO:0007669"/>
    <property type="project" value="TreeGrafter"/>
</dbReference>
<evidence type="ECO:0000259" key="4">
    <source>
        <dbReference type="PROSITE" id="PS51677"/>
    </source>
</evidence>
<feature type="transmembrane region" description="Helical" evidence="3">
    <location>
        <begin position="25"/>
        <end position="46"/>
    </location>
</feature>
<dbReference type="GO" id="GO:0005975">
    <property type="term" value="P:carbohydrate metabolic process"/>
    <property type="evidence" value="ECO:0007669"/>
    <property type="project" value="InterPro"/>
</dbReference>
<name>A0A2U3APX2_9BACL</name>
<evidence type="ECO:0000256" key="2">
    <source>
        <dbReference type="ARBA" id="ARBA00022801"/>
    </source>
</evidence>
<dbReference type="GO" id="GO:0046872">
    <property type="term" value="F:metal ion binding"/>
    <property type="evidence" value="ECO:0007669"/>
    <property type="project" value="UniProtKB-KW"/>
</dbReference>
<evidence type="ECO:0000256" key="1">
    <source>
        <dbReference type="ARBA" id="ARBA00022723"/>
    </source>
</evidence>
<evidence type="ECO:0000313" key="6">
    <source>
        <dbReference type="Proteomes" id="UP000245938"/>
    </source>
</evidence>
<reference evidence="5 6" key="1">
    <citation type="submission" date="2018-05" db="EMBL/GenBank/DDBJ databases">
        <title>Kurthia sibirica genome sequence.</title>
        <authorList>
            <person name="Maclea K.S."/>
            <person name="Goen A.E."/>
        </authorList>
    </citation>
    <scope>NUCLEOTIDE SEQUENCE [LARGE SCALE GENOMIC DNA]</scope>
    <source>
        <strain evidence="5 6">ATCC 49154</strain>
    </source>
</reference>
<dbReference type="Pfam" id="PF01522">
    <property type="entry name" value="Polysacc_deac_1"/>
    <property type="match status" value="1"/>
</dbReference>
<dbReference type="AlphaFoldDB" id="A0A2U3APX2"/>
<dbReference type="Proteomes" id="UP000245938">
    <property type="component" value="Unassembled WGS sequence"/>
</dbReference>
<dbReference type="InterPro" id="IPR011330">
    <property type="entry name" value="Glyco_hydro/deAcase_b/a-brl"/>
</dbReference>
<dbReference type="InterPro" id="IPR037126">
    <property type="entry name" value="PdaC/RsiV-like_sf"/>
</dbReference>
<dbReference type="GO" id="GO:0016810">
    <property type="term" value="F:hydrolase activity, acting on carbon-nitrogen (but not peptide) bonds"/>
    <property type="evidence" value="ECO:0007669"/>
    <property type="project" value="InterPro"/>
</dbReference>
<dbReference type="SUPFAM" id="SSF88713">
    <property type="entry name" value="Glycoside hydrolase/deacetylase"/>
    <property type="match status" value="1"/>
</dbReference>
<keyword evidence="6" id="KW-1185">Reference proteome</keyword>